<dbReference type="Pfam" id="PF00538">
    <property type="entry name" value="Linker_histone"/>
    <property type="match status" value="1"/>
</dbReference>
<dbReference type="InterPro" id="IPR005818">
    <property type="entry name" value="Histone_H1/H5_H15"/>
</dbReference>
<dbReference type="AlphaFoldDB" id="A0ABD3N1P7"/>
<name>A0ABD3N1P7_9STRA</name>
<dbReference type="EMBL" id="JALLPJ020001319">
    <property type="protein sequence ID" value="KAL3770020.1"/>
    <property type="molecule type" value="Genomic_DNA"/>
</dbReference>
<evidence type="ECO:0000259" key="2">
    <source>
        <dbReference type="PROSITE" id="PS51504"/>
    </source>
</evidence>
<evidence type="ECO:0000313" key="4">
    <source>
        <dbReference type="Proteomes" id="UP001530400"/>
    </source>
</evidence>
<organism evidence="3 4">
    <name type="scientific">Cyclotella atomus</name>
    <dbReference type="NCBI Taxonomy" id="382360"/>
    <lineage>
        <taxon>Eukaryota</taxon>
        <taxon>Sar</taxon>
        <taxon>Stramenopiles</taxon>
        <taxon>Ochrophyta</taxon>
        <taxon>Bacillariophyta</taxon>
        <taxon>Coscinodiscophyceae</taxon>
        <taxon>Thalassiosirophycidae</taxon>
        <taxon>Stephanodiscales</taxon>
        <taxon>Stephanodiscaceae</taxon>
        <taxon>Cyclotella</taxon>
    </lineage>
</organism>
<comment type="caution">
    <text evidence="3">The sequence shown here is derived from an EMBL/GenBank/DDBJ whole genome shotgun (WGS) entry which is preliminary data.</text>
</comment>
<reference evidence="3 4" key="1">
    <citation type="submission" date="2024-10" db="EMBL/GenBank/DDBJ databases">
        <title>Updated reference genomes for cyclostephanoid diatoms.</title>
        <authorList>
            <person name="Roberts W.R."/>
            <person name="Alverson A.J."/>
        </authorList>
    </citation>
    <scope>NUCLEOTIDE SEQUENCE [LARGE SCALE GENOMIC DNA]</scope>
    <source>
        <strain evidence="3 4">AJA010-31</strain>
    </source>
</reference>
<sequence>MPYRSAILTAIESLRDLETGSPASAIRRHIQDNASIESDDDHSPSKWNENLFQETLKSLVRQGETLHVNGTNYKFTESYLAKRAETLRARADSIQEHLIKINSAAALPILQPHGVYEEEVNSVGSPEKDSPKKKTVHAKVKINDAKIITVVNPEKKKKEGEMDVEDDGRIEEDGKKKHHVKIIPKKVTLKKM</sequence>
<dbReference type="Proteomes" id="UP001530400">
    <property type="component" value="Unassembled WGS sequence"/>
</dbReference>
<evidence type="ECO:0000256" key="1">
    <source>
        <dbReference type="SAM" id="MobiDB-lite"/>
    </source>
</evidence>
<dbReference type="PROSITE" id="PS51504">
    <property type="entry name" value="H15"/>
    <property type="match status" value="1"/>
</dbReference>
<feature type="region of interest" description="Disordered" evidence="1">
    <location>
        <begin position="153"/>
        <end position="179"/>
    </location>
</feature>
<dbReference type="InterPro" id="IPR036388">
    <property type="entry name" value="WH-like_DNA-bd_sf"/>
</dbReference>
<gene>
    <name evidence="3" type="ORF">ACHAWO_013396</name>
</gene>
<protein>
    <recommendedName>
        <fullName evidence="2">H15 domain-containing protein</fullName>
    </recommendedName>
</protein>
<dbReference type="Gene3D" id="1.10.10.10">
    <property type="entry name" value="Winged helix-like DNA-binding domain superfamily/Winged helix DNA-binding domain"/>
    <property type="match status" value="1"/>
</dbReference>
<feature type="domain" description="H15" evidence="2">
    <location>
        <begin position="1"/>
        <end position="77"/>
    </location>
</feature>
<proteinExistence type="predicted"/>
<evidence type="ECO:0000313" key="3">
    <source>
        <dbReference type="EMBL" id="KAL3770020.1"/>
    </source>
</evidence>
<accession>A0ABD3N1P7</accession>
<keyword evidence="4" id="KW-1185">Reference proteome</keyword>